<sequence>MAFTRTSSCLVICLLYYSHAIRWTSQPSLLSSRQQESRRRGTTDGESSEFSAGSKPYPYGFTTTIETETFPPGLDEGVIRRLSTKKNEPEWLLEFRLKAYRAWQGMEAPDWSSLSLPTINYQNISYYSAPKNLPKKGSLDEVDPALLATFEKLGIPLSEQKRLTNVAVDAVFDSVSLGTTFHAALVDAGVIFCSISEAVERFPHLVRQYLGSVVPPRDNFFAALNSAVFSDGTFVFIPPGVHCPMELSTYFRINAEESGQFERTLVVASADSECSYLEGCTAPAFSSSQLHAAVVELVLLDGATLKYSTVQNWYAGDPRTGEGGVLNLVTKRGRLKGAGSQLTWTQVEAGAAATWKYPSCVLEGADTTCEFYSVALTNGRMQADTGTKMVHLGPRSRSRVVSKGIAADRSLNTYRGLIEVGPRAVGARSFSQCDSLLIGGAARALTLPTLRTVRPRRRGRRGTGGASVASKAAQADEEEDDEVDGAGLLMIEHEATTSRVRTEALGYLRSRGLDEQAAIALLTAGFAEDVLTHLPMEFAVEADRLLALKLEGAVG</sequence>
<dbReference type="GO" id="GO:0016226">
    <property type="term" value="P:iron-sulfur cluster assembly"/>
    <property type="evidence" value="ECO:0007669"/>
    <property type="project" value="InterPro"/>
</dbReference>
<dbReference type="AlphaFoldDB" id="A0A059T310"/>
<feature type="signal peptide" evidence="3">
    <location>
        <begin position="1"/>
        <end position="20"/>
    </location>
</feature>
<proteinExistence type="evidence at transcript level"/>
<dbReference type="InterPro" id="IPR037284">
    <property type="entry name" value="SUF_FeS_clus_asmbl_SufBD_sf"/>
</dbReference>
<evidence type="ECO:0000256" key="2">
    <source>
        <dbReference type="SAM" id="MobiDB-lite"/>
    </source>
</evidence>
<evidence type="ECO:0000313" key="6">
    <source>
        <dbReference type="EMBL" id="AHI16950.1"/>
    </source>
</evidence>
<protein>
    <submittedName>
        <fullName evidence="6">FeS assembly protein</fullName>
    </submittedName>
</protein>
<evidence type="ECO:0000256" key="1">
    <source>
        <dbReference type="ARBA" id="ARBA00043967"/>
    </source>
</evidence>
<feature type="domain" description="SUF system FeS cluster assembly SufBD core" evidence="4">
    <location>
        <begin position="251"/>
        <end position="451"/>
    </location>
</feature>
<name>A0A059T310_9ALVE</name>
<evidence type="ECO:0000259" key="5">
    <source>
        <dbReference type="Pfam" id="PF19295"/>
    </source>
</evidence>
<accession>A0A059T310</accession>
<reference evidence="6" key="1">
    <citation type="journal article" date="2014" name="PLoS ONE">
        <title>Transcriptomic Analysis Reveals Evidence for a Cryptic Plastid in the Colpodellid Voromonas pontica, a Close Relative of Chromerids and Apicomplexan Parasites.</title>
        <authorList>
            <person name="Gile G.H."/>
            <person name="Slamovits C.H."/>
        </authorList>
    </citation>
    <scope>NUCLEOTIDE SEQUENCE</scope>
</reference>
<dbReference type="InterPro" id="IPR010231">
    <property type="entry name" value="SUF_FeS_clus_asmbl_SufB"/>
</dbReference>
<dbReference type="InterPro" id="IPR055346">
    <property type="entry name" value="Fe-S_cluster_assembly_SufBD"/>
</dbReference>
<feature type="chain" id="PRO_5001579409" evidence="3">
    <location>
        <begin position="21"/>
        <end position="555"/>
    </location>
</feature>
<keyword evidence="3" id="KW-0732">Signal</keyword>
<dbReference type="InterPro" id="IPR000825">
    <property type="entry name" value="SUF_FeS_clus_asmbl_SufBD_core"/>
</dbReference>
<dbReference type="InterPro" id="IPR045595">
    <property type="entry name" value="SufBD_N"/>
</dbReference>
<dbReference type="PANTHER" id="PTHR30508:SF1">
    <property type="entry name" value="UPF0051 PROTEIN ABCI8, CHLOROPLASTIC-RELATED"/>
    <property type="match status" value="1"/>
</dbReference>
<evidence type="ECO:0000256" key="3">
    <source>
        <dbReference type="SAM" id="SignalP"/>
    </source>
</evidence>
<evidence type="ECO:0000259" key="4">
    <source>
        <dbReference type="Pfam" id="PF01458"/>
    </source>
</evidence>
<comment type="similarity">
    <text evidence="1">Belongs to the iron-sulfur cluster assembly SufBD family.</text>
</comment>
<dbReference type="SUPFAM" id="SSF101960">
    <property type="entry name" value="Stabilizer of iron transporter SufD"/>
    <property type="match status" value="2"/>
</dbReference>
<feature type="domain" description="SUF system FeS cluster assembly SufBD core" evidence="4">
    <location>
        <begin position="491"/>
        <end position="526"/>
    </location>
</feature>
<organism evidence="6">
    <name type="scientific">Voromonas pontica</name>
    <dbReference type="NCBI Taxonomy" id="333133"/>
    <lineage>
        <taxon>Eukaryota</taxon>
        <taxon>Sar</taxon>
        <taxon>Alveolata</taxon>
        <taxon>Colpodellida</taxon>
        <taxon>Colpodellaceae</taxon>
        <taxon>Voromonas</taxon>
    </lineage>
</organism>
<dbReference type="EMBL" id="KF696864">
    <property type="protein sequence ID" value="AHI16950.1"/>
    <property type="molecule type" value="mRNA"/>
</dbReference>
<dbReference type="NCBIfam" id="TIGR01980">
    <property type="entry name" value="sufB"/>
    <property type="match status" value="1"/>
</dbReference>
<feature type="region of interest" description="Disordered" evidence="2">
    <location>
        <begin position="453"/>
        <end position="483"/>
    </location>
</feature>
<feature type="region of interest" description="Disordered" evidence="2">
    <location>
        <begin position="32"/>
        <end position="57"/>
    </location>
</feature>
<feature type="domain" description="SUF system FeS cluster assembly SufBD N-terminal" evidence="5">
    <location>
        <begin position="184"/>
        <end position="242"/>
    </location>
</feature>
<dbReference type="Pfam" id="PF01458">
    <property type="entry name" value="SUFBD_core"/>
    <property type="match status" value="2"/>
</dbReference>
<dbReference type="Pfam" id="PF19295">
    <property type="entry name" value="SufBD_N"/>
    <property type="match status" value="1"/>
</dbReference>
<dbReference type="PANTHER" id="PTHR30508">
    <property type="entry name" value="FES CLUSTER ASSEMBLY PROTEIN SUF"/>
    <property type="match status" value="1"/>
</dbReference>